<dbReference type="GO" id="GO:0051082">
    <property type="term" value="F:unfolded protein binding"/>
    <property type="evidence" value="ECO:0007669"/>
    <property type="project" value="InterPro"/>
</dbReference>
<dbReference type="EMBL" id="BARU01003926">
    <property type="protein sequence ID" value="GAH28953.1"/>
    <property type="molecule type" value="Genomic_DNA"/>
</dbReference>
<comment type="caution">
    <text evidence="6">The sequence shown here is derived from an EMBL/GenBank/DDBJ whole genome shotgun (WGS) entry which is preliminary data.</text>
</comment>
<organism evidence="6">
    <name type="scientific">marine sediment metagenome</name>
    <dbReference type="NCBI Taxonomy" id="412755"/>
    <lineage>
        <taxon>unclassified sequences</taxon>
        <taxon>metagenomes</taxon>
        <taxon>ecological metagenomes</taxon>
    </lineage>
</organism>
<evidence type="ECO:0000256" key="2">
    <source>
        <dbReference type="ARBA" id="ARBA00022737"/>
    </source>
</evidence>
<dbReference type="SUPFAM" id="SSF49493">
    <property type="entry name" value="HSP40/DnaJ peptide-binding domain"/>
    <property type="match status" value="2"/>
</dbReference>
<evidence type="ECO:0000256" key="3">
    <source>
        <dbReference type="ARBA" id="ARBA00022771"/>
    </source>
</evidence>
<dbReference type="GO" id="GO:0042026">
    <property type="term" value="P:protein refolding"/>
    <property type="evidence" value="ECO:0007669"/>
    <property type="project" value="TreeGrafter"/>
</dbReference>
<dbReference type="Gene3D" id="2.60.260.20">
    <property type="entry name" value="Urease metallochaperone UreE, N-terminal domain"/>
    <property type="match status" value="1"/>
</dbReference>
<dbReference type="InterPro" id="IPR002939">
    <property type="entry name" value="DnaJ_C"/>
</dbReference>
<evidence type="ECO:0000256" key="1">
    <source>
        <dbReference type="ARBA" id="ARBA00022723"/>
    </source>
</evidence>
<reference evidence="6" key="1">
    <citation type="journal article" date="2014" name="Front. Microbiol.">
        <title>High frequency of phylogenetically diverse reductive dehalogenase-homologous genes in deep subseafloor sedimentary metagenomes.</title>
        <authorList>
            <person name="Kawai M."/>
            <person name="Futagami T."/>
            <person name="Toyoda A."/>
            <person name="Takaki Y."/>
            <person name="Nishi S."/>
            <person name="Hori S."/>
            <person name="Arai W."/>
            <person name="Tsubouchi T."/>
            <person name="Morono Y."/>
            <person name="Uchiyama I."/>
            <person name="Ito T."/>
            <person name="Fujiyama A."/>
            <person name="Inagaki F."/>
            <person name="Takami H."/>
        </authorList>
    </citation>
    <scope>NUCLEOTIDE SEQUENCE</scope>
    <source>
        <strain evidence="6">Expedition CK06-06</strain>
    </source>
</reference>
<evidence type="ECO:0000259" key="5">
    <source>
        <dbReference type="Pfam" id="PF01556"/>
    </source>
</evidence>
<dbReference type="PANTHER" id="PTHR43096">
    <property type="entry name" value="DNAJ HOMOLOG 1, MITOCHONDRIAL-RELATED"/>
    <property type="match status" value="1"/>
</dbReference>
<dbReference type="PANTHER" id="PTHR43096:SF48">
    <property type="entry name" value="CHAPERONE PROTEIN DNAJ"/>
    <property type="match status" value="1"/>
</dbReference>
<gene>
    <name evidence="6" type="ORF">S03H2_08176</name>
</gene>
<accession>X1G7I8</accession>
<keyword evidence="4" id="KW-0862">Zinc</keyword>
<dbReference type="CDD" id="cd10747">
    <property type="entry name" value="DnaJ_C"/>
    <property type="match status" value="1"/>
</dbReference>
<feature type="non-terminal residue" evidence="6">
    <location>
        <position position="108"/>
    </location>
</feature>
<name>X1G7I8_9ZZZZ</name>
<keyword evidence="3" id="KW-0863">Zinc-finger</keyword>
<keyword evidence="2" id="KW-0677">Repeat</keyword>
<proteinExistence type="predicted"/>
<dbReference type="GO" id="GO:0008270">
    <property type="term" value="F:zinc ion binding"/>
    <property type="evidence" value="ECO:0007669"/>
    <property type="project" value="UniProtKB-KW"/>
</dbReference>
<dbReference type="Pfam" id="PF01556">
    <property type="entry name" value="DnaJ_C"/>
    <property type="match status" value="1"/>
</dbReference>
<dbReference type="AlphaFoldDB" id="X1G7I8"/>
<keyword evidence="1" id="KW-0479">Metal-binding</keyword>
<feature type="domain" description="Chaperone DnaJ C-terminal" evidence="5">
    <location>
        <begin position="1"/>
        <end position="105"/>
    </location>
</feature>
<sequence length="108" mass="11925">MRLNGEGDAGIYGGLHGDLYVNLSVRPHRIFRREGVDVFCKLPINFTQAALGDEMEVPSLDGKVTLRIPPYTQDGEVFRIKGKGVPQISRRGKGDLLVEVVVVTPKHL</sequence>
<dbReference type="InterPro" id="IPR008971">
    <property type="entry name" value="HSP40/DnaJ_pept-bd"/>
</dbReference>
<protein>
    <recommendedName>
        <fullName evidence="5">Chaperone DnaJ C-terminal domain-containing protein</fullName>
    </recommendedName>
</protein>
<evidence type="ECO:0000256" key="4">
    <source>
        <dbReference type="ARBA" id="ARBA00022833"/>
    </source>
</evidence>
<evidence type="ECO:0000313" key="6">
    <source>
        <dbReference type="EMBL" id="GAH28953.1"/>
    </source>
</evidence>
<dbReference type="GO" id="GO:0005737">
    <property type="term" value="C:cytoplasm"/>
    <property type="evidence" value="ECO:0007669"/>
    <property type="project" value="TreeGrafter"/>
</dbReference>
<dbReference type="FunFam" id="2.60.260.20:FF:000005">
    <property type="entry name" value="Chaperone protein dnaJ 1, mitochondrial"/>
    <property type="match status" value="1"/>
</dbReference>